<evidence type="ECO:0000256" key="4">
    <source>
        <dbReference type="ARBA" id="ARBA00022927"/>
    </source>
</evidence>
<dbReference type="InterPro" id="IPR001180">
    <property type="entry name" value="CNH_dom"/>
</dbReference>
<evidence type="ECO:0000259" key="5">
    <source>
        <dbReference type="PROSITE" id="PS50219"/>
    </source>
</evidence>
<gene>
    <name evidence="6" type="ORF">WOLCODRAFT_133672</name>
</gene>
<evidence type="ECO:0000313" key="7">
    <source>
        <dbReference type="Proteomes" id="UP000218811"/>
    </source>
</evidence>
<keyword evidence="4" id="KW-0653">Protein transport</keyword>
<organism evidence="6 7">
    <name type="scientific">Wolfiporia cocos (strain MD-104)</name>
    <name type="common">Brown rot fungus</name>
    <dbReference type="NCBI Taxonomy" id="742152"/>
    <lineage>
        <taxon>Eukaryota</taxon>
        <taxon>Fungi</taxon>
        <taxon>Dikarya</taxon>
        <taxon>Basidiomycota</taxon>
        <taxon>Agaricomycotina</taxon>
        <taxon>Agaricomycetes</taxon>
        <taxon>Polyporales</taxon>
        <taxon>Phaeolaceae</taxon>
        <taxon>Wolfiporia</taxon>
    </lineage>
</organism>
<dbReference type="GO" id="GO:0016020">
    <property type="term" value="C:membrane"/>
    <property type="evidence" value="ECO:0007669"/>
    <property type="project" value="TreeGrafter"/>
</dbReference>
<reference evidence="6 7" key="1">
    <citation type="journal article" date="2012" name="Science">
        <title>The Paleozoic origin of enzymatic lignin decomposition reconstructed from 31 fungal genomes.</title>
        <authorList>
            <person name="Floudas D."/>
            <person name="Binder M."/>
            <person name="Riley R."/>
            <person name="Barry K."/>
            <person name="Blanchette R.A."/>
            <person name="Henrissat B."/>
            <person name="Martinez A.T."/>
            <person name="Otillar R."/>
            <person name="Spatafora J.W."/>
            <person name="Yadav J.S."/>
            <person name="Aerts A."/>
            <person name="Benoit I."/>
            <person name="Boyd A."/>
            <person name="Carlson A."/>
            <person name="Copeland A."/>
            <person name="Coutinho P.M."/>
            <person name="de Vries R.P."/>
            <person name="Ferreira P."/>
            <person name="Findley K."/>
            <person name="Foster B."/>
            <person name="Gaskell J."/>
            <person name="Glotzer D."/>
            <person name="Gorecki P."/>
            <person name="Heitman J."/>
            <person name="Hesse C."/>
            <person name="Hori C."/>
            <person name="Igarashi K."/>
            <person name="Jurgens J.A."/>
            <person name="Kallen N."/>
            <person name="Kersten P."/>
            <person name="Kohler A."/>
            <person name="Kuees U."/>
            <person name="Kumar T.K.A."/>
            <person name="Kuo A."/>
            <person name="LaButti K."/>
            <person name="Larrondo L.F."/>
            <person name="Lindquist E."/>
            <person name="Ling A."/>
            <person name="Lombard V."/>
            <person name="Lucas S."/>
            <person name="Lundell T."/>
            <person name="Martin R."/>
            <person name="McLaughlin D.J."/>
            <person name="Morgenstern I."/>
            <person name="Morin E."/>
            <person name="Murat C."/>
            <person name="Nagy L.G."/>
            <person name="Nolan M."/>
            <person name="Ohm R.A."/>
            <person name="Patyshakuliyeva A."/>
            <person name="Rokas A."/>
            <person name="Ruiz-Duenas F.J."/>
            <person name="Sabat G."/>
            <person name="Salamov A."/>
            <person name="Samejima M."/>
            <person name="Schmutz J."/>
            <person name="Slot J.C."/>
            <person name="St John F."/>
            <person name="Stenlid J."/>
            <person name="Sun H."/>
            <person name="Sun S."/>
            <person name="Syed K."/>
            <person name="Tsang A."/>
            <person name="Wiebenga A."/>
            <person name="Young D."/>
            <person name="Pisabarro A."/>
            <person name="Eastwood D.C."/>
            <person name="Martin F."/>
            <person name="Cullen D."/>
            <person name="Grigoriev I.V."/>
            <person name="Hibbett D.S."/>
        </authorList>
    </citation>
    <scope>NUCLEOTIDE SEQUENCE [LARGE SCALE GENOMIC DNA]</scope>
    <source>
        <strain evidence="6 7">MD-104</strain>
    </source>
</reference>
<evidence type="ECO:0000256" key="2">
    <source>
        <dbReference type="ARBA" id="ARBA00022448"/>
    </source>
</evidence>
<evidence type="ECO:0000313" key="6">
    <source>
        <dbReference type="EMBL" id="PCH34975.1"/>
    </source>
</evidence>
<accession>A0A2H3IZU9</accession>
<dbReference type="STRING" id="742152.A0A2H3IZU9"/>
<dbReference type="EMBL" id="KB467843">
    <property type="protein sequence ID" value="PCH34975.1"/>
    <property type="molecule type" value="Genomic_DNA"/>
</dbReference>
<dbReference type="OMA" id="PVDVPPY"/>
<feature type="domain" description="CNH" evidence="5">
    <location>
        <begin position="35"/>
        <end position="319"/>
    </location>
</feature>
<keyword evidence="7" id="KW-1185">Reference proteome</keyword>
<evidence type="ECO:0000256" key="1">
    <source>
        <dbReference type="ARBA" id="ARBA00004496"/>
    </source>
</evidence>
<dbReference type="PANTHER" id="PTHR12894">
    <property type="entry name" value="CNH DOMAIN CONTAINING"/>
    <property type="match status" value="1"/>
</dbReference>
<dbReference type="GO" id="GO:0015031">
    <property type="term" value="P:protein transport"/>
    <property type="evidence" value="ECO:0007669"/>
    <property type="project" value="UniProtKB-KW"/>
</dbReference>
<dbReference type="InterPro" id="IPR032914">
    <property type="entry name" value="Vam6/VPS39/TRAP1"/>
</dbReference>
<proteinExistence type="predicted"/>
<sequence length="366" mass="40184">MTSAAPTNSPEVPKFQLQSLIASVVQSVGRIPGPPIQICCAQALGTEIYVGCSNGDLLRYTTQKDSPESYTLLSRQNVTHDKPIDEIVLLPSLLRALILAEQTVFIYTLPNLDPIPSTVIRPIRNVRLLAVDEQHLRRSPRSDPSQTADPVDFCVIKRSSIVAFSLRDRLVQHQDIPLPTNLSMTLAKRSGSYLCLADQENYNIISLNTAELFQLMPLNQVSEGVPVKPSITVISENEFLILSNMGTHTMGMFITGDGEAVRGMLQWESHPEAICLDYPHIAALLPDATIEIHSIETQQRVQVIPAPPGGDAAALMKLLACTGGFLVPSMQRSEKLRRTPVRLIRKRPTPTEATPEEGICDGVDLI</sequence>
<keyword evidence="2" id="KW-0813">Transport</keyword>
<keyword evidence="3" id="KW-0963">Cytoplasm</keyword>
<dbReference type="GO" id="GO:0006914">
    <property type="term" value="P:autophagy"/>
    <property type="evidence" value="ECO:0007669"/>
    <property type="project" value="TreeGrafter"/>
</dbReference>
<dbReference type="AlphaFoldDB" id="A0A2H3IZU9"/>
<dbReference type="OrthoDB" id="5325112at2759"/>
<dbReference type="Proteomes" id="UP000218811">
    <property type="component" value="Unassembled WGS sequence"/>
</dbReference>
<dbReference type="PANTHER" id="PTHR12894:SF27">
    <property type="entry name" value="TRANSFORMING GROWTH FACTOR-BETA RECEPTOR-ASSOCIATED PROTEIN 1"/>
    <property type="match status" value="1"/>
</dbReference>
<dbReference type="GO" id="GO:0034058">
    <property type="term" value="P:endosomal vesicle fusion"/>
    <property type="evidence" value="ECO:0007669"/>
    <property type="project" value="TreeGrafter"/>
</dbReference>
<dbReference type="GO" id="GO:0005737">
    <property type="term" value="C:cytoplasm"/>
    <property type="evidence" value="ECO:0007669"/>
    <property type="project" value="UniProtKB-SubCell"/>
</dbReference>
<evidence type="ECO:0000256" key="3">
    <source>
        <dbReference type="ARBA" id="ARBA00022490"/>
    </source>
</evidence>
<name>A0A2H3IZU9_WOLCO</name>
<comment type="subcellular location">
    <subcellularLocation>
        <location evidence="1">Cytoplasm</location>
    </subcellularLocation>
</comment>
<dbReference type="PROSITE" id="PS50219">
    <property type="entry name" value="CNH"/>
    <property type="match status" value="1"/>
</dbReference>
<dbReference type="Pfam" id="PF00780">
    <property type="entry name" value="CNH"/>
    <property type="match status" value="1"/>
</dbReference>
<protein>
    <recommendedName>
        <fullName evidence="5">CNH domain-containing protein</fullName>
    </recommendedName>
</protein>